<feature type="region of interest" description="Disordered" evidence="1">
    <location>
        <begin position="1149"/>
        <end position="1183"/>
    </location>
</feature>
<feature type="domain" description="RNase H type-1" evidence="2">
    <location>
        <begin position="979"/>
        <end position="1097"/>
    </location>
</feature>
<evidence type="ECO:0000313" key="3">
    <source>
        <dbReference type="EMBL" id="EOY25447.1"/>
    </source>
</evidence>
<dbReference type="Proteomes" id="UP000026915">
    <property type="component" value="Chromosome 3"/>
</dbReference>
<dbReference type="InterPro" id="IPR002156">
    <property type="entry name" value="RNaseH_domain"/>
</dbReference>
<keyword evidence="4" id="KW-1185">Reference proteome</keyword>
<evidence type="ECO:0000313" key="4">
    <source>
        <dbReference type="Proteomes" id="UP000026915"/>
    </source>
</evidence>
<dbReference type="eggNOG" id="KOG1075">
    <property type="taxonomic scope" value="Eukaryota"/>
</dbReference>
<dbReference type="OMA" id="NEDIAYW"/>
<dbReference type="InterPro" id="IPR036397">
    <property type="entry name" value="RNaseH_sf"/>
</dbReference>
<feature type="compositionally biased region" description="Polar residues" evidence="1">
    <location>
        <begin position="1160"/>
        <end position="1175"/>
    </location>
</feature>
<gene>
    <name evidence="3" type="ORF">TCM_016753</name>
</gene>
<dbReference type="PANTHER" id="PTHR33116:SF80">
    <property type="entry name" value="REVERSE TRANSCRIPTASE ZINC-BINDING DOMAIN-CONTAINING PROTEIN"/>
    <property type="match status" value="1"/>
</dbReference>
<dbReference type="CDD" id="cd06222">
    <property type="entry name" value="RNase_H_like"/>
    <property type="match status" value="1"/>
</dbReference>
<dbReference type="InterPro" id="IPR044730">
    <property type="entry name" value="RNase_H-like_dom_plant"/>
</dbReference>
<sequence>MSAYPFPDMQEPWLAGGDFNTILSREERLFGAEPNAGLMEEFATTLFDCGLLDAGFEENKFTWTNTHMFQRLDQVVCNMEWASFFSYTRIHHLNRDGSDHCPLLISCCNFSLQRPSSFRFLHAWVKHHEFFNFVANSWKQPIHGNGLMAFWNKQQQLKKSLKGWNKDVFGDIFSNLRAVEKTAEENELAFQHDPSVINRTQLQRASAKLNNQLSMEKMFWQQKSRVKWLVEGERNTRFFHMRMQKKRVKISIFKIQDSEELRLQEVKDAVFAIDKDSVAGLDGFSSFFYQQCWPIIVEDLLAAVRDFFKGAAFPRGLDMMKAYDRLNWDFLSLVLERFGFNGWENKILSPGSRITLLRSVLSSMPIYLLQVLKPPTAWHNITFPSSEGGLDICSLKDFFDAFSTKLWWRFDTCQSLWARYMRLKYCTGQIHHNIAPKPHDSATWKRLIDGRVTASQQIRWRIGKGDIFFWHDAWMGDEPLVNSFPSFSQSMMKVNYFFNDDAWDVDKLKTVIPNAIVDEILKIPISRENEDIAYWALTPNGDFSTKSAWELLRQRKQVNLVGQLIWHNPNPDPISPSLFILAAEYLSRGLNQLFSRYNSLHYLSGCSMPVSHLAFADDIVIFTNGCHSALQKILAFLQEYEQRLFNSFLWGDSNEGKRMHWATWNKITFPSSEGGLDIRNLKDVFDAFTLKLWWRFYTCDSLWTHFLKTKYCLGRIPQYMQPKLHNSSIWKRMTGGQDVVIQNIRWKIGKGELFSWHDCWMGDQPLVISFPSFRNDMSSVHKFYKGDSWDVDKLRLFLPVNLINEILPIPFDRTQQDVAYWTLTSNGEFSTWSAWETIRQWQSHNTLALSFGIEEKGIHLVSKCVCCNSEESLMHVLWGNSVAKQGRIRTLLPIFICWFLWLERNDAKHRHSGLYTDRVVWRIMTLLRQLQDDSLLQQWQWKGDTDIAAMWRYNFQLKQRAPPQIVYWRKPFTGEYKLNVDGSSRNGQHAASGGVLRDHTSKLIFCFSENIGTYNSLQAELRALHRGLLLCKERHIEKLWIEMDALAVIQLIPHSQKGSHDIRYLLESIKKCLNSISYRISHIFREGNQAADFLSNEGHNHQNLRVFTKAQGPPNSEPSTQVNILLHGEDRQTSENAMGVQHVSMANIEGSGEYSPPIGQGTSKTVSSILGQPNEQHNKSRERMEGQADIPPTQESALGKCMHNKELSDVPSFPSLSETKFTEIEVHPRIRHRRHSDIEVSIDKILSFASDKAVDMRENDEDSDEDAISMNFTAS</sequence>
<feature type="compositionally biased region" description="Acidic residues" evidence="1">
    <location>
        <begin position="1258"/>
        <end position="1267"/>
    </location>
</feature>
<reference evidence="3 4" key="1">
    <citation type="journal article" date="2013" name="Genome Biol.">
        <title>The genome sequence of the most widely cultivated cacao type and its use to identify candidate genes regulating pod color.</title>
        <authorList>
            <person name="Motamayor J.C."/>
            <person name="Mockaitis K."/>
            <person name="Schmutz J."/>
            <person name="Haiminen N."/>
            <person name="Iii D.L."/>
            <person name="Cornejo O."/>
            <person name="Findley S.D."/>
            <person name="Zheng P."/>
            <person name="Utro F."/>
            <person name="Royaert S."/>
            <person name="Saski C."/>
            <person name="Jenkins J."/>
            <person name="Podicheti R."/>
            <person name="Zhao M."/>
            <person name="Scheffler B.E."/>
            <person name="Stack J.C."/>
            <person name="Feltus F.A."/>
            <person name="Mustiga G.M."/>
            <person name="Amores F."/>
            <person name="Phillips W."/>
            <person name="Marelli J.P."/>
            <person name="May G.D."/>
            <person name="Shapiro H."/>
            <person name="Ma J."/>
            <person name="Bustamante C.D."/>
            <person name="Schnell R.J."/>
            <person name="Main D."/>
            <person name="Gilbert D."/>
            <person name="Parida L."/>
            <person name="Kuhn D.N."/>
        </authorList>
    </citation>
    <scope>NUCLEOTIDE SEQUENCE [LARGE SCALE GENOMIC DNA]</scope>
    <source>
        <strain evidence="4">cv. Matina 1-6</strain>
    </source>
</reference>
<dbReference type="Gene3D" id="3.60.10.10">
    <property type="entry name" value="Endonuclease/exonuclease/phosphatase"/>
    <property type="match status" value="1"/>
</dbReference>
<dbReference type="AlphaFoldDB" id="A0A061G8F3"/>
<dbReference type="Pfam" id="PF13456">
    <property type="entry name" value="RVT_3"/>
    <property type="match status" value="1"/>
</dbReference>
<organism evidence="3 4">
    <name type="scientific">Theobroma cacao</name>
    <name type="common">Cacao</name>
    <name type="synonym">Cocoa</name>
    <dbReference type="NCBI Taxonomy" id="3641"/>
    <lineage>
        <taxon>Eukaryota</taxon>
        <taxon>Viridiplantae</taxon>
        <taxon>Streptophyta</taxon>
        <taxon>Embryophyta</taxon>
        <taxon>Tracheophyta</taxon>
        <taxon>Spermatophyta</taxon>
        <taxon>Magnoliopsida</taxon>
        <taxon>eudicotyledons</taxon>
        <taxon>Gunneridae</taxon>
        <taxon>Pentapetalae</taxon>
        <taxon>rosids</taxon>
        <taxon>malvids</taxon>
        <taxon>Malvales</taxon>
        <taxon>Malvaceae</taxon>
        <taxon>Byttnerioideae</taxon>
        <taxon>Theobroma</taxon>
    </lineage>
</organism>
<name>A0A061G8F3_THECC</name>
<dbReference type="SUPFAM" id="SSF53098">
    <property type="entry name" value="Ribonuclease H-like"/>
    <property type="match status" value="1"/>
</dbReference>
<evidence type="ECO:0000259" key="2">
    <source>
        <dbReference type="Pfam" id="PF13456"/>
    </source>
</evidence>
<dbReference type="Gramene" id="EOY25447">
    <property type="protein sequence ID" value="EOY25447"/>
    <property type="gene ID" value="TCM_016753"/>
</dbReference>
<protein>
    <recommendedName>
        <fullName evidence="2">RNase H type-1 domain-containing protein</fullName>
    </recommendedName>
</protein>
<dbReference type="PANTHER" id="PTHR33116">
    <property type="entry name" value="REVERSE TRANSCRIPTASE ZINC-BINDING DOMAIN-CONTAINING PROTEIN-RELATED-RELATED"/>
    <property type="match status" value="1"/>
</dbReference>
<dbReference type="EMBL" id="CM001881">
    <property type="protein sequence ID" value="EOY25447.1"/>
    <property type="molecule type" value="Genomic_DNA"/>
</dbReference>
<dbReference type="InterPro" id="IPR012337">
    <property type="entry name" value="RNaseH-like_sf"/>
</dbReference>
<dbReference type="Gene3D" id="3.30.420.10">
    <property type="entry name" value="Ribonuclease H-like superfamily/Ribonuclease H"/>
    <property type="match status" value="1"/>
</dbReference>
<dbReference type="InterPro" id="IPR036691">
    <property type="entry name" value="Endo/exonu/phosph_ase_sf"/>
</dbReference>
<accession>A0A061G8F3</accession>
<dbReference type="HOGENOM" id="CLU_000680_33_0_1"/>
<dbReference type="InParanoid" id="A0A061G8F3"/>
<dbReference type="GO" id="GO:0004523">
    <property type="term" value="F:RNA-DNA hybrid ribonuclease activity"/>
    <property type="evidence" value="ECO:0007669"/>
    <property type="project" value="InterPro"/>
</dbReference>
<proteinExistence type="predicted"/>
<dbReference type="GO" id="GO:0003676">
    <property type="term" value="F:nucleic acid binding"/>
    <property type="evidence" value="ECO:0007669"/>
    <property type="project" value="InterPro"/>
</dbReference>
<dbReference type="SUPFAM" id="SSF56219">
    <property type="entry name" value="DNase I-like"/>
    <property type="match status" value="1"/>
</dbReference>
<evidence type="ECO:0000256" key="1">
    <source>
        <dbReference type="SAM" id="MobiDB-lite"/>
    </source>
</evidence>
<feature type="region of interest" description="Disordered" evidence="1">
    <location>
        <begin position="1253"/>
        <end position="1275"/>
    </location>
</feature>